<protein>
    <submittedName>
        <fullName evidence="1">Uncharacterized protein</fullName>
    </submittedName>
</protein>
<comment type="caution">
    <text evidence="1">The sequence shown here is derived from an EMBL/GenBank/DDBJ whole genome shotgun (WGS) entry which is preliminary data.</text>
</comment>
<dbReference type="Proteomes" id="UP000050424">
    <property type="component" value="Unassembled WGS sequence"/>
</dbReference>
<proteinExistence type="predicted"/>
<gene>
    <name evidence="1" type="ORF">AK830_g2978</name>
</gene>
<keyword evidence="2" id="KW-1185">Reference proteome</keyword>
<name>A0A0P7BQZ5_9HYPO</name>
<dbReference type="AlphaFoldDB" id="A0A0P7BQZ5"/>
<evidence type="ECO:0000313" key="1">
    <source>
        <dbReference type="EMBL" id="KPM43551.1"/>
    </source>
</evidence>
<organism evidence="1 2">
    <name type="scientific">Neonectria ditissima</name>
    <dbReference type="NCBI Taxonomy" id="78410"/>
    <lineage>
        <taxon>Eukaryota</taxon>
        <taxon>Fungi</taxon>
        <taxon>Dikarya</taxon>
        <taxon>Ascomycota</taxon>
        <taxon>Pezizomycotina</taxon>
        <taxon>Sordariomycetes</taxon>
        <taxon>Hypocreomycetidae</taxon>
        <taxon>Hypocreales</taxon>
        <taxon>Nectriaceae</taxon>
        <taxon>Neonectria</taxon>
    </lineage>
</organism>
<dbReference type="EMBL" id="LKCW01000031">
    <property type="protein sequence ID" value="KPM43551.1"/>
    <property type="molecule type" value="Genomic_DNA"/>
</dbReference>
<dbReference type="OrthoDB" id="5311240at2759"/>
<evidence type="ECO:0000313" key="2">
    <source>
        <dbReference type="Proteomes" id="UP000050424"/>
    </source>
</evidence>
<sequence>MSNSPVSAQWSLSSTSTSALQILKGVMRAASSDNIQAEAIIACEELGSTLAMSTITIDKVVHTIIPTPDPIPISFLKATVGYAAHDCATQLGTSQAGVRFLGLAAALVTTVGPYQGAKALEAMFVSSKAKLTDVPSTRQLRDVLASLEPRCLRSDFSHSVIGYQALLLARDGDQPRPNTVGLLVPTPEGIAALVDIFRQLARIGSATVTGATIRVSRRCASWVLAFARWCLQIPPAVYHEGDDEAILDQSNPAPLVTVVISKEAEQPIKATIHHQLEDITQLLGPESVCHHSLMIPPDLYLSQLPHELGFHSGMFSMLHEALAYAIPQVLLTSTCGRFSFLGRTTTPGQSQWYGSHLKGPYLSPFPNSGITTSICEKILGLKTPIVFKLPNDCIFIGKLPLVSQHLELLKKSCLCNRCAQPRDHTDSPCQVEAFFDSFTYLVIDILALSLFGSSPPSLLCRCPSRDTDATMTGIDSKGPSIQVRMREFIKNGNFNRVHSRDILNWARNLVGHPADEGEGPFVVTYGRGQVIYPVIFDTFRVEKEGYLTLCSLQGTLRYQGDTYSLVTCPQWVPASTNTDVDDSSMHPKQKVSQPLNLFKDFQISWEISTQDDKKLHAMLSVRRDNGQSFSIKRYPMQILISLGSTLYLERCPHDPEAKLDGAEEVGQYSCPRDLSLGKRYGAFPDVTATAGSNTLRFIALARKIGYDGMVLRNKSCLACCRKLCEDYSCNILIA</sequence>
<reference evidence="1 2" key="1">
    <citation type="submission" date="2015-09" db="EMBL/GenBank/DDBJ databases">
        <title>Draft genome of a European isolate of the apple canker pathogen Neonectria ditissima.</title>
        <authorList>
            <person name="Gomez-Cortecero A."/>
            <person name="Harrison R.J."/>
            <person name="Armitage A.D."/>
        </authorList>
    </citation>
    <scope>NUCLEOTIDE SEQUENCE [LARGE SCALE GENOMIC DNA]</scope>
    <source>
        <strain evidence="1 2">R09/05</strain>
    </source>
</reference>
<accession>A0A0P7BQZ5</accession>